<evidence type="ECO:0000313" key="3">
    <source>
        <dbReference type="Proteomes" id="UP000812013"/>
    </source>
</evidence>
<name>A0ABS6Z8I9_9ACTN</name>
<evidence type="ECO:0000313" key="2">
    <source>
        <dbReference type="EMBL" id="MBW5484050.1"/>
    </source>
</evidence>
<keyword evidence="3" id="KW-1185">Reference proteome</keyword>
<dbReference type="InterPro" id="IPR011528">
    <property type="entry name" value="NERD"/>
</dbReference>
<dbReference type="EMBL" id="WTFF01000138">
    <property type="protein sequence ID" value="MBW5484050.1"/>
    <property type="molecule type" value="Genomic_DNA"/>
</dbReference>
<comment type="caution">
    <text evidence="2">The sequence shown here is derived from an EMBL/GenBank/DDBJ whole genome shotgun (WGS) entry which is preliminary data.</text>
</comment>
<dbReference type="Pfam" id="PF08378">
    <property type="entry name" value="NERD"/>
    <property type="match status" value="1"/>
</dbReference>
<sequence>MRAMKVVPSGRPGRGRLYVTLPDGRSVAWYDREAGRVSVLAEEHAEAAVEALRPYLTGSWTVGPPPVPNAADLVRLALHPDDDLAPNRPGEDLLGELDHGSAGARARHRMRQELLAQQRMGRELDALEDAGWRVLHAVPLPGAGRIDHLLIGPGGVLCVRTVAGRRQRIHVGDLLVTVGRSEPRPDPRWSRRAAERACHALTTAVRPALAVVDATRVDVAPTLRDVRVLRPGEAAAKLAREGGVLKPADIATLYAHARNRRTWTTT</sequence>
<reference evidence="2 3" key="1">
    <citation type="submission" date="2019-12" db="EMBL/GenBank/DDBJ databases">
        <title>Genome sequence of Streptomyces bambusae.</title>
        <authorList>
            <person name="Bansal K."/>
            <person name="Choksket S."/>
            <person name="Korpole S."/>
            <person name="Patil P.B."/>
        </authorList>
    </citation>
    <scope>NUCLEOTIDE SEQUENCE [LARGE SCALE GENOMIC DNA]</scope>
    <source>
        <strain evidence="2 3">SK60</strain>
    </source>
</reference>
<organism evidence="2 3">
    <name type="scientific">Streptomyces bambusae</name>
    <dbReference type="NCBI Taxonomy" id="1550616"/>
    <lineage>
        <taxon>Bacteria</taxon>
        <taxon>Bacillati</taxon>
        <taxon>Actinomycetota</taxon>
        <taxon>Actinomycetes</taxon>
        <taxon>Kitasatosporales</taxon>
        <taxon>Streptomycetaceae</taxon>
        <taxon>Streptomyces</taxon>
    </lineage>
</organism>
<protein>
    <submittedName>
        <fullName evidence="2">NERD domain-containing protein</fullName>
    </submittedName>
</protein>
<evidence type="ECO:0000259" key="1">
    <source>
        <dbReference type="Pfam" id="PF08378"/>
    </source>
</evidence>
<gene>
    <name evidence="2" type="ORF">GPJ59_19730</name>
</gene>
<feature type="domain" description="NERD" evidence="1">
    <location>
        <begin position="116"/>
        <end position="163"/>
    </location>
</feature>
<proteinExistence type="predicted"/>
<dbReference type="Proteomes" id="UP000812013">
    <property type="component" value="Unassembled WGS sequence"/>
</dbReference>
<accession>A0ABS6Z8I9</accession>